<comment type="catalytic activity">
    <reaction evidence="15">
        <text>5-phospho-beta-D-ribosylamine + glycine + ATP = N(1)-(5-phospho-beta-D-ribosyl)glycinamide + ADP + phosphate + H(+)</text>
        <dbReference type="Rhea" id="RHEA:17453"/>
        <dbReference type="ChEBI" id="CHEBI:15378"/>
        <dbReference type="ChEBI" id="CHEBI:30616"/>
        <dbReference type="ChEBI" id="CHEBI:43474"/>
        <dbReference type="ChEBI" id="CHEBI:57305"/>
        <dbReference type="ChEBI" id="CHEBI:58681"/>
        <dbReference type="ChEBI" id="CHEBI:143788"/>
        <dbReference type="ChEBI" id="CHEBI:456216"/>
        <dbReference type="EC" id="6.3.4.13"/>
    </reaction>
</comment>
<dbReference type="HAMAP" id="MF_00138">
    <property type="entry name" value="GARS"/>
    <property type="match status" value="1"/>
</dbReference>
<comment type="similarity">
    <text evidence="12 15">Belongs to the GARS family.</text>
</comment>
<dbReference type="Gene3D" id="3.90.600.10">
    <property type="entry name" value="Phosphoribosylglycinamide synthetase, C-terminal domain"/>
    <property type="match status" value="1"/>
</dbReference>
<evidence type="ECO:0000256" key="1">
    <source>
        <dbReference type="ARBA" id="ARBA00001936"/>
    </source>
</evidence>
<dbReference type="SMR" id="A0A0E1X360"/>
<dbReference type="GO" id="GO:0046872">
    <property type="term" value="F:metal ion binding"/>
    <property type="evidence" value="ECO:0007669"/>
    <property type="project" value="UniProtKB-KW"/>
</dbReference>
<evidence type="ECO:0000259" key="17">
    <source>
        <dbReference type="PROSITE" id="PS50975"/>
    </source>
</evidence>
<dbReference type="InterPro" id="IPR020562">
    <property type="entry name" value="PRibGlycinamide_synth_N"/>
</dbReference>
<dbReference type="EC" id="6.3.4.13" evidence="4 15"/>
<keyword evidence="8 15" id="KW-0658">Purine biosynthesis</keyword>
<proteinExistence type="inferred from homology"/>
<evidence type="ECO:0000256" key="7">
    <source>
        <dbReference type="ARBA" id="ARBA00022741"/>
    </source>
</evidence>
<dbReference type="UniPathway" id="UPA00074">
    <property type="reaction ID" value="UER00125"/>
</dbReference>
<name>A0A0E1X360_9HYPH</name>
<dbReference type="Gene3D" id="3.40.50.20">
    <property type="match status" value="1"/>
</dbReference>
<dbReference type="InterPro" id="IPR020560">
    <property type="entry name" value="PRibGlycinamide_synth_C-dom"/>
</dbReference>
<dbReference type="InterPro" id="IPR011054">
    <property type="entry name" value="Rudment_hybrid_motif"/>
</dbReference>
<dbReference type="SMART" id="SM01209">
    <property type="entry name" value="GARS_A"/>
    <property type="match status" value="1"/>
</dbReference>
<dbReference type="Gene3D" id="3.30.1490.20">
    <property type="entry name" value="ATP-grasp fold, A domain"/>
    <property type="match status" value="1"/>
</dbReference>
<evidence type="ECO:0000256" key="13">
    <source>
        <dbReference type="ARBA" id="ARBA00042242"/>
    </source>
</evidence>
<dbReference type="InterPro" id="IPR016185">
    <property type="entry name" value="PreATP-grasp_dom_sf"/>
</dbReference>
<keyword evidence="6" id="KW-0479">Metal-binding</keyword>
<dbReference type="InterPro" id="IPR000115">
    <property type="entry name" value="PRibGlycinamide_synth"/>
</dbReference>
<dbReference type="FunFam" id="3.90.600.10:FF:000001">
    <property type="entry name" value="Trifunctional purine biosynthetic protein adenosine-3"/>
    <property type="match status" value="1"/>
</dbReference>
<evidence type="ECO:0000256" key="4">
    <source>
        <dbReference type="ARBA" id="ARBA00013255"/>
    </source>
</evidence>
<dbReference type="SUPFAM" id="SSF56059">
    <property type="entry name" value="Glutathione synthetase ATP-binding domain-like"/>
    <property type="match status" value="1"/>
</dbReference>
<dbReference type="SUPFAM" id="SSF51246">
    <property type="entry name" value="Rudiment single hybrid motif"/>
    <property type="match status" value="1"/>
</dbReference>
<dbReference type="RefSeq" id="WP_002963572.1">
    <property type="nucleotide sequence ID" value="NZ_EQ999546.1"/>
</dbReference>
<dbReference type="InterPro" id="IPR011761">
    <property type="entry name" value="ATP-grasp"/>
</dbReference>
<dbReference type="InterPro" id="IPR020559">
    <property type="entry name" value="PRibGlycinamide_synth_CS"/>
</dbReference>
<keyword evidence="5 15" id="KW-0436">Ligase</keyword>
<protein>
    <recommendedName>
        <fullName evidence="4 15">Phosphoribosylamine--glycine ligase</fullName>
        <ecNumber evidence="4 15">6.3.4.13</ecNumber>
    </recommendedName>
    <alternativeName>
        <fullName evidence="15">GARS</fullName>
    </alternativeName>
    <alternativeName>
        <fullName evidence="13 15">Glycinamide ribonucleotide synthetase</fullName>
    </alternativeName>
    <alternativeName>
        <fullName evidence="14 15">Phosphoribosylglycinamide synthetase</fullName>
    </alternativeName>
</protein>
<dbReference type="HOGENOM" id="CLU_027420_3_1_5"/>
<dbReference type="GO" id="GO:0006189">
    <property type="term" value="P:'de novo' IMP biosynthetic process"/>
    <property type="evidence" value="ECO:0007669"/>
    <property type="project" value="UniProtKB-UniRule"/>
</dbReference>
<gene>
    <name evidence="15" type="primary">purD</name>
    <name evidence="18" type="ORF">BALG_00705</name>
</gene>
<dbReference type="Pfam" id="PF02844">
    <property type="entry name" value="GARS_N"/>
    <property type="match status" value="1"/>
</dbReference>
<dbReference type="SUPFAM" id="SSF52440">
    <property type="entry name" value="PreATP-grasp domain"/>
    <property type="match status" value="1"/>
</dbReference>
<dbReference type="AlphaFoldDB" id="A0A0E1X360"/>
<evidence type="ECO:0000256" key="8">
    <source>
        <dbReference type="ARBA" id="ARBA00022755"/>
    </source>
</evidence>
<comment type="pathway">
    <text evidence="3 15">Purine metabolism; IMP biosynthesis via de novo pathway; N(1)-(5-phospho-D-ribosyl)glycinamide from 5-phospho-alpha-D-ribose 1-diphosphate: step 2/2.</text>
</comment>
<sequence>MKVLLIGSGGREHALAWKLAASPLLEKLYCAPGNPGIAAVAELADIGVDDHAALIAFAKEKHIDLVVVGPEAPLVAGLADEMRAEGIRVFGPSRAAAQLEGSKGFTKDLCARFNIPTGAYGRFNNAPKAKAYIRQQGAPIVVKADGLAAGKGVVVAMTLQEALDAVDSCFEGAFGAAGAEVVVEEFLDGEEASFFCICDGKTALPLGSAQDHKRVGDGDTGPNTGGMGAYAPAPVMTPEMVARTMRELIEPTMRGMAEIGAPFSGILFAGLMITSDGPKLIEYNTRFGDPECQVLMMRLNSDLLALINAAVDGRLDEVSLEWKDEPALTVVMAAEGYPANVKKGSVIRDLEKLESIDGVKLFHAGTALKDGAIVASGGRVLNITATAATVAQAQARAYEALKLIDWPEGFYRSDIGWRAVEREKANR</sequence>
<organism evidence="18">
    <name type="scientific">Brucella pinnipedialis M292/94/1</name>
    <dbReference type="NCBI Taxonomy" id="520462"/>
    <lineage>
        <taxon>Bacteria</taxon>
        <taxon>Pseudomonadati</taxon>
        <taxon>Pseudomonadota</taxon>
        <taxon>Alphaproteobacteria</taxon>
        <taxon>Hyphomicrobiales</taxon>
        <taxon>Brucellaceae</taxon>
        <taxon>Brucella/Ochrobactrum group</taxon>
        <taxon>Brucella</taxon>
    </lineage>
</organism>
<evidence type="ECO:0000256" key="15">
    <source>
        <dbReference type="HAMAP-Rule" id="MF_00138"/>
    </source>
</evidence>
<dbReference type="PROSITE" id="PS00184">
    <property type="entry name" value="GARS"/>
    <property type="match status" value="1"/>
</dbReference>
<feature type="domain" description="ATP-grasp" evidence="17">
    <location>
        <begin position="107"/>
        <end position="312"/>
    </location>
</feature>
<evidence type="ECO:0000313" key="18">
    <source>
        <dbReference type="EMBL" id="EEZ30586.1"/>
    </source>
</evidence>
<evidence type="ECO:0000256" key="16">
    <source>
        <dbReference type="PROSITE-ProRule" id="PRU00409"/>
    </source>
</evidence>
<evidence type="ECO:0000256" key="12">
    <source>
        <dbReference type="ARBA" id="ARBA00038345"/>
    </source>
</evidence>
<dbReference type="PANTHER" id="PTHR43472:SF1">
    <property type="entry name" value="PHOSPHORIBOSYLAMINE--GLYCINE LIGASE, CHLOROPLASTIC"/>
    <property type="match status" value="1"/>
</dbReference>
<keyword evidence="9 16" id="KW-0067">ATP-binding</keyword>
<dbReference type="FunFam" id="3.30.470.20:FF:000031">
    <property type="entry name" value="Phosphoribosylamine--glycine ligase"/>
    <property type="match status" value="1"/>
</dbReference>
<dbReference type="InterPro" id="IPR020561">
    <property type="entry name" value="PRibGlycinamid_synth_ATP-grasp"/>
</dbReference>
<reference evidence="18" key="1">
    <citation type="submission" date="2009-01" db="EMBL/GenBank/DDBJ databases">
        <title>The Genome Sequence of Brucella pinnipedialis M292/94/1.</title>
        <authorList>
            <consortium name="The Broad Institute Genome Sequencing Platform"/>
            <person name="Ward D."/>
            <person name="Young S.K."/>
            <person name="Kodira C.D."/>
            <person name="Zeng Q."/>
            <person name="Koehrsen M."/>
            <person name="Alvarado L."/>
            <person name="Berlin A."/>
            <person name="Borenstein D."/>
            <person name="Chen Z."/>
            <person name="Engels R."/>
            <person name="Freedman E."/>
            <person name="Gellesch M."/>
            <person name="Goldberg J."/>
            <person name="Griggs A."/>
            <person name="Gujja S."/>
            <person name="Heiman D."/>
            <person name="Hepburn T."/>
            <person name="Howarth C."/>
            <person name="Jen D."/>
            <person name="Larson L."/>
            <person name="Lewis B."/>
            <person name="Mehta T."/>
            <person name="Park D."/>
            <person name="Pearson M."/>
            <person name="Roberts A."/>
            <person name="Saif S."/>
            <person name="Shea T."/>
            <person name="Shenoy N."/>
            <person name="Sisk P."/>
            <person name="Stolte C."/>
            <person name="Sykes S."/>
            <person name="Walk T."/>
            <person name="White J."/>
            <person name="Yandava C."/>
            <person name="Whatmore A.M."/>
            <person name="Perrett L.L."/>
            <person name="O'Callaghan D."/>
            <person name="Nusbaum C."/>
            <person name="Galagan J."/>
            <person name="Birren B."/>
        </authorList>
    </citation>
    <scope>NUCLEOTIDE SEQUENCE [LARGE SCALE GENOMIC DNA]</scope>
    <source>
        <strain evidence="18">M292/94/1</strain>
    </source>
</reference>
<accession>A0A0E1X360</accession>
<evidence type="ECO:0000256" key="9">
    <source>
        <dbReference type="ARBA" id="ARBA00022840"/>
    </source>
</evidence>
<dbReference type="Pfam" id="PF02843">
    <property type="entry name" value="GARS_C"/>
    <property type="match status" value="1"/>
</dbReference>
<dbReference type="Gene3D" id="3.30.470.20">
    <property type="entry name" value="ATP-grasp fold, B domain"/>
    <property type="match status" value="1"/>
</dbReference>
<evidence type="ECO:0000256" key="10">
    <source>
        <dbReference type="ARBA" id="ARBA00022842"/>
    </source>
</evidence>
<dbReference type="PROSITE" id="PS50975">
    <property type="entry name" value="ATP_GRASP"/>
    <property type="match status" value="1"/>
</dbReference>
<keyword evidence="11" id="KW-0464">Manganese</keyword>
<evidence type="ECO:0000256" key="5">
    <source>
        <dbReference type="ARBA" id="ARBA00022598"/>
    </source>
</evidence>
<dbReference type="SMART" id="SM01210">
    <property type="entry name" value="GARS_C"/>
    <property type="match status" value="1"/>
</dbReference>
<evidence type="ECO:0000256" key="14">
    <source>
        <dbReference type="ARBA" id="ARBA00042864"/>
    </source>
</evidence>
<dbReference type="InterPro" id="IPR037123">
    <property type="entry name" value="PRibGlycinamide_synth_C_sf"/>
</dbReference>
<keyword evidence="7 16" id="KW-0547">Nucleotide-binding</keyword>
<evidence type="ECO:0000256" key="11">
    <source>
        <dbReference type="ARBA" id="ARBA00023211"/>
    </source>
</evidence>
<dbReference type="GO" id="GO:0005524">
    <property type="term" value="F:ATP binding"/>
    <property type="evidence" value="ECO:0007669"/>
    <property type="project" value="UniProtKB-UniRule"/>
</dbReference>
<evidence type="ECO:0000256" key="2">
    <source>
        <dbReference type="ARBA" id="ARBA00001946"/>
    </source>
</evidence>
<comment type="cofactor">
    <cofactor evidence="1">
        <name>Mn(2+)</name>
        <dbReference type="ChEBI" id="CHEBI:29035"/>
    </cofactor>
</comment>
<dbReference type="NCBIfam" id="TIGR00877">
    <property type="entry name" value="purD"/>
    <property type="match status" value="1"/>
</dbReference>
<dbReference type="InterPro" id="IPR013815">
    <property type="entry name" value="ATP_grasp_subdomain_1"/>
</dbReference>
<comment type="cofactor">
    <cofactor evidence="2">
        <name>Mg(2+)</name>
        <dbReference type="ChEBI" id="CHEBI:18420"/>
    </cofactor>
</comment>
<evidence type="ECO:0000256" key="3">
    <source>
        <dbReference type="ARBA" id="ARBA00005174"/>
    </source>
</evidence>
<evidence type="ECO:0000256" key="6">
    <source>
        <dbReference type="ARBA" id="ARBA00022723"/>
    </source>
</evidence>
<dbReference type="Proteomes" id="UP000004659">
    <property type="component" value="Unassembled WGS sequence"/>
</dbReference>
<dbReference type="GO" id="GO:0009113">
    <property type="term" value="P:purine nucleobase biosynthetic process"/>
    <property type="evidence" value="ECO:0007669"/>
    <property type="project" value="InterPro"/>
</dbReference>
<keyword evidence="10" id="KW-0460">Magnesium</keyword>
<dbReference type="PANTHER" id="PTHR43472">
    <property type="entry name" value="PHOSPHORIBOSYLAMINE--GLYCINE LIGASE"/>
    <property type="match status" value="1"/>
</dbReference>
<dbReference type="Pfam" id="PF01071">
    <property type="entry name" value="GARS_A"/>
    <property type="match status" value="1"/>
</dbReference>
<dbReference type="GO" id="GO:0004637">
    <property type="term" value="F:phosphoribosylamine-glycine ligase activity"/>
    <property type="evidence" value="ECO:0007669"/>
    <property type="project" value="UniProtKB-UniRule"/>
</dbReference>
<dbReference type="EMBL" id="EQ999546">
    <property type="protein sequence ID" value="EEZ30586.1"/>
    <property type="molecule type" value="Genomic_DNA"/>
</dbReference>
<dbReference type="FunFam" id="3.40.50.20:FF:000006">
    <property type="entry name" value="Phosphoribosylamine--glycine ligase, chloroplastic"/>
    <property type="match status" value="1"/>
</dbReference>
<dbReference type="GeneID" id="93017135"/>